<evidence type="ECO:0000313" key="2">
    <source>
        <dbReference type="EMBL" id="OQR78828.1"/>
    </source>
</evidence>
<feature type="signal peptide" evidence="1">
    <location>
        <begin position="1"/>
        <end position="24"/>
    </location>
</feature>
<dbReference type="EMBL" id="MNPL01001772">
    <property type="protein sequence ID" value="OQR78828.1"/>
    <property type="molecule type" value="Genomic_DNA"/>
</dbReference>
<gene>
    <name evidence="2" type="ORF">BIW11_02660</name>
</gene>
<organism evidence="2 3">
    <name type="scientific">Tropilaelaps mercedesae</name>
    <dbReference type="NCBI Taxonomy" id="418985"/>
    <lineage>
        <taxon>Eukaryota</taxon>
        <taxon>Metazoa</taxon>
        <taxon>Ecdysozoa</taxon>
        <taxon>Arthropoda</taxon>
        <taxon>Chelicerata</taxon>
        <taxon>Arachnida</taxon>
        <taxon>Acari</taxon>
        <taxon>Parasitiformes</taxon>
        <taxon>Mesostigmata</taxon>
        <taxon>Gamasina</taxon>
        <taxon>Dermanyssoidea</taxon>
        <taxon>Laelapidae</taxon>
        <taxon>Tropilaelaps</taxon>
    </lineage>
</organism>
<evidence type="ECO:0000313" key="3">
    <source>
        <dbReference type="Proteomes" id="UP000192247"/>
    </source>
</evidence>
<accession>A0A1V9XZN4</accession>
<feature type="non-terminal residue" evidence="2">
    <location>
        <position position="168"/>
    </location>
</feature>
<dbReference type="InParanoid" id="A0A1V9XZN4"/>
<keyword evidence="3" id="KW-1185">Reference proteome</keyword>
<protein>
    <submittedName>
        <fullName evidence="2">Uncharacterized protein</fullName>
    </submittedName>
</protein>
<proteinExistence type="predicted"/>
<comment type="caution">
    <text evidence="2">The sequence shown here is derived from an EMBL/GenBank/DDBJ whole genome shotgun (WGS) entry which is preliminary data.</text>
</comment>
<dbReference type="AlphaFoldDB" id="A0A1V9XZN4"/>
<keyword evidence="1" id="KW-0732">Signal</keyword>
<name>A0A1V9XZN4_9ACAR</name>
<reference evidence="2 3" key="1">
    <citation type="journal article" date="2017" name="Gigascience">
        <title>Draft genome of the honey bee ectoparasitic mite, Tropilaelaps mercedesae, is shaped by the parasitic life history.</title>
        <authorList>
            <person name="Dong X."/>
            <person name="Armstrong S.D."/>
            <person name="Xia D."/>
            <person name="Makepeace B.L."/>
            <person name="Darby A.C."/>
            <person name="Kadowaki T."/>
        </authorList>
    </citation>
    <scope>NUCLEOTIDE SEQUENCE [LARGE SCALE GENOMIC DNA]</scope>
    <source>
        <strain evidence="2">Wuxi-XJTLU</strain>
    </source>
</reference>
<evidence type="ECO:0000256" key="1">
    <source>
        <dbReference type="SAM" id="SignalP"/>
    </source>
</evidence>
<dbReference type="Proteomes" id="UP000192247">
    <property type="component" value="Unassembled WGS sequence"/>
</dbReference>
<sequence>MKHFAAGLLGILVLLVGLWHSSEAFLMKKMMKDALVMGSMMRSDMPPWPMMPLGCCGTYHMELDVHPPMATSAEWQQMPLLGMKPHFAKHEDLMSIMKMMAQMKNDAQMAHDAADQKMHMDMQAMNSKPTPTPGTVKPPCHKDSPMSIPMQMTTVVPNGVSMMARPEV</sequence>
<feature type="chain" id="PRO_5012122160" evidence="1">
    <location>
        <begin position="25"/>
        <end position="168"/>
    </location>
</feature>